<reference evidence="8" key="1">
    <citation type="submission" date="2021-06" db="EMBL/GenBank/DDBJ databases">
        <authorList>
            <person name="Kallberg Y."/>
            <person name="Tangrot J."/>
            <person name="Rosling A."/>
        </authorList>
    </citation>
    <scope>NUCLEOTIDE SEQUENCE</scope>
    <source>
        <strain evidence="8">MA453B</strain>
    </source>
</reference>
<keyword evidence="3" id="KW-0378">Hydrolase</keyword>
<keyword evidence="9" id="KW-1185">Reference proteome</keyword>
<feature type="domain" description="DNA2/NAM7 helicase helicase" evidence="6">
    <location>
        <begin position="845"/>
        <end position="958"/>
    </location>
</feature>
<keyword evidence="5" id="KW-0067">ATP-binding</keyword>
<dbReference type="PANTHER" id="PTHR43788:SF8">
    <property type="entry name" value="DNA-BINDING PROTEIN SMUBP-2"/>
    <property type="match status" value="1"/>
</dbReference>
<dbReference type="PANTHER" id="PTHR43788">
    <property type="entry name" value="DNA2/NAM7 HELICASE FAMILY MEMBER"/>
    <property type="match status" value="1"/>
</dbReference>
<dbReference type="InterPro" id="IPR027417">
    <property type="entry name" value="P-loop_NTPase"/>
</dbReference>
<evidence type="ECO:0000256" key="4">
    <source>
        <dbReference type="ARBA" id="ARBA00022806"/>
    </source>
</evidence>
<dbReference type="GO" id="GO:0043139">
    <property type="term" value="F:5'-3' DNA helicase activity"/>
    <property type="evidence" value="ECO:0007669"/>
    <property type="project" value="TreeGrafter"/>
</dbReference>
<feature type="domain" description="DNA2/NAM7 helicase-like C-terminal" evidence="7">
    <location>
        <begin position="1089"/>
        <end position="1270"/>
    </location>
</feature>
<organism evidence="8 9">
    <name type="scientific">Dentiscutata erythropus</name>
    <dbReference type="NCBI Taxonomy" id="1348616"/>
    <lineage>
        <taxon>Eukaryota</taxon>
        <taxon>Fungi</taxon>
        <taxon>Fungi incertae sedis</taxon>
        <taxon>Mucoromycota</taxon>
        <taxon>Glomeromycotina</taxon>
        <taxon>Glomeromycetes</taxon>
        <taxon>Diversisporales</taxon>
        <taxon>Gigasporaceae</taxon>
        <taxon>Dentiscutata</taxon>
    </lineage>
</organism>
<comment type="caution">
    <text evidence="8">The sequence shown here is derived from an EMBL/GenBank/DDBJ whole genome shotgun (WGS) entry which is preliminary data.</text>
</comment>
<proteinExistence type="inferred from homology"/>
<dbReference type="InterPro" id="IPR041677">
    <property type="entry name" value="DNA2/NAM7_AAA_11"/>
</dbReference>
<keyword evidence="4" id="KW-0347">Helicase</keyword>
<gene>
    <name evidence="8" type="ORF">DERYTH_LOCUS27</name>
</gene>
<dbReference type="GO" id="GO:0005524">
    <property type="term" value="F:ATP binding"/>
    <property type="evidence" value="ECO:0007669"/>
    <property type="project" value="UniProtKB-KW"/>
</dbReference>
<dbReference type="SUPFAM" id="SSF52540">
    <property type="entry name" value="P-loop containing nucleoside triphosphate hydrolases"/>
    <property type="match status" value="1"/>
</dbReference>
<evidence type="ECO:0000313" key="9">
    <source>
        <dbReference type="Proteomes" id="UP000789405"/>
    </source>
</evidence>
<dbReference type="Proteomes" id="UP000789405">
    <property type="component" value="Unassembled WGS sequence"/>
</dbReference>
<name>A0A9N8VD11_9GLOM</name>
<dbReference type="OrthoDB" id="6513042at2759"/>
<keyword evidence="2" id="KW-0547">Nucleotide-binding</keyword>
<evidence type="ECO:0000256" key="1">
    <source>
        <dbReference type="ARBA" id="ARBA00007913"/>
    </source>
</evidence>
<dbReference type="InterPro" id="IPR050534">
    <property type="entry name" value="Coronavir_polyprotein_1ab"/>
</dbReference>
<dbReference type="GO" id="GO:0016787">
    <property type="term" value="F:hydrolase activity"/>
    <property type="evidence" value="ECO:0007669"/>
    <property type="project" value="UniProtKB-KW"/>
</dbReference>
<evidence type="ECO:0000256" key="5">
    <source>
        <dbReference type="ARBA" id="ARBA00022840"/>
    </source>
</evidence>
<evidence type="ECO:0000313" key="8">
    <source>
        <dbReference type="EMBL" id="CAG8443402.1"/>
    </source>
</evidence>
<evidence type="ECO:0000259" key="6">
    <source>
        <dbReference type="Pfam" id="PF13086"/>
    </source>
</evidence>
<dbReference type="EMBL" id="CAJVPY010000005">
    <property type="protein sequence ID" value="CAG8443402.1"/>
    <property type="molecule type" value="Genomic_DNA"/>
</dbReference>
<evidence type="ECO:0000259" key="7">
    <source>
        <dbReference type="Pfam" id="PF13087"/>
    </source>
</evidence>
<dbReference type="InterPro" id="IPR041679">
    <property type="entry name" value="DNA2/NAM7-like_C"/>
</dbReference>
<evidence type="ECO:0000256" key="3">
    <source>
        <dbReference type="ARBA" id="ARBA00022801"/>
    </source>
</evidence>
<accession>A0A9N8VD11</accession>
<dbReference type="Pfam" id="PF13087">
    <property type="entry name" value="AAA_12"/>
    <property type="match status" value="1"/>
</dbReference>
<evidence type="ECO:0000256" key="2">
    <source>
        <dbReference type="ARBA" id="ARBA00022741"/>
    </source>
</evidence>
<protein>
    <submittedName>
        <fullName evidence="8">16891_t:CDS:1</fullName>
    </submittedName>
</protein>
<dbReference type="Pfam" id="PF13086">
    <property type="entry name" value="AAA_11"/>
    <property type="match status" value="1"/>
</dbReference>
<sequence>MSQSISDKHEEIPLIAISDLSKYFHFSCDKLLSNILDDKRNTDHSALKDALKKRLIEIKQNILNHLKDKVIDHSNSEPSEIRKILEDAQVGQFLYRLQFEVSDDLYDKLKIREIVRLKTFIPDFVEVIEEDGVKRLMIWDANASKEARVSHQFKVASYAFLLDNIIKSKMMRGVSISRSGGIFLLSSEGLNRQTFRVDYLFPKVERFLQTDLPRIASASEVSWHYNVRCKNCEFVNDCRKEADGTIAMIPYLSIENSSYLKRVIQNEKSKSKLLKENDVDIEDLSNHISKLTVNHEKEILKADFEDLAGYVNNFTIDDENTTTVNRKIKQIIKYDEDREISPYLDVYKTGNVQFIGTPTATFPQETDHNLVIAMSLDPFDSYPFGWAICLYTSDGKTIKTFQKAVNISKSRDKTISTFILLMKKFVNLLKETLQFLSDEESRACIFVYSEQEKIAIQESLIKLITLDSDKVSKDIQHTATQCLFNLFEDCSALLAAGSDDNECSELPDKWNEFPRLIVLEHSVRENIAINVPGFYRIIDIWEKMVVPTLKNCQELLSNLKHHISNIELEDIYSIWNSEYLIKDTVNQSHLYRTKFVNAVIQAYYALLKKLTNDIASKLIFSPQEFVLSEVRSFQHHYLGKLYFFKQFEEITTYSRFKEERIKDFVQGEATNGIRVKLEKFVTKEKNNEWIVSFIVLNYDNKSYVPEPKSFKEYILVEDTAKGALEAIRFSDMKYKDKLWGYPLSVLALVEVENNPTHKVQLKGKIKKILNVGSTYRLYKRYIDFNTDKILKTLIKIDEQSSSLFLNLLKEPNEWGSSVFEEFEEHSKELKTTAKKLRDSFGMSPSQNEISESSLEKRLQIVWGPPGSGKTHFLALFITWYLTAIKPQPSGNNKNFIIGITAFTRTAIDNLLERIARIKDMKQADFFLARMVSELNNDSSLNGVEDYKADKLQKKLEKRPQRKVARSDIPDKPIVIGGTVWDWYKIRKNWEDWTGCDIMIIDEGSQLLASDACVVIENLNPEHGKLIIAGDHMQLGPIIQNTYPVFSDDHPLILGSIQQCLMRKEDGSIFNEEDFFHKKGQKRDFGPCTLKLRDNWRMNDELNSFFQKIYGDDYISRHPSLELDFKDDKLSHIEDPIIRKILLPGTAINLVKLSLKNHEATEFLSDKILREEANAVAKIVSAYFDAARQESDKPSLFIVTPHHRQRHAIKSKVTKYLSNPEINLNINTVEKMQGQEADLVIACFGFLDANEIARESDFLFDRNRWNVAISRMEIFANKKTSEGWVYVSMIESWVRQKGKEIIEWVVDEQPVV</sequence>
<comment type="similarity">
    <text evidence="1">Belongs to the DNA2/NAM7 helicase family.</text>
</comment>
<dbReference type="Gene3D" id="3.40.50.300">
    <property type="entry name" value="P-loop containing nucleotide triphosphate hydrolases"/>
    <property type="match status" value="2"/>
</dbReference>